<dbReference type="InterPro" id="IPR036291">
    <property type="entry name" value="NAD(P)-bd_dom_sf"/>
</dbReference>
<accession>A0ABX1QWC3</accession>
<comment type="caution">
    <text evidence="3">The sequence shown here is derived from an EMBL/GenBank/DDBJ whole genome shotgun (WGS) entry which is preliminary data.</text>
</comment>
<keyword evidence="4" id="KW-1185">Reference proteome</keyword>
<dbReference type="EMBL" id="JAATNW010000001">
    <property type="protein sequence ID" value="NMH58505.1"/>
    <property type="molecule type" value="Genomic_DNA"/>
</dbReference>
<dbReference type="PANTHER" id="PTHR42901:SF1">
    <property type="entry name" value="ALCOHOL DEHYDROGENASE"/>
    <property type="match status" value="1"/>
</dbReference>
<dbReference type="PRINTS" id="PR00081">
    <property type="entry name" value="GDHRDH"/>
</dbReference>
<comment type="similarity">
    <text evidence="1">Belongs to the short-chain dehydrogenases/reductases (SDR) family.</text>
</comment>
<dbReference type="Pfam" id="PF00106">
    <property type="entry name" value="adh_short"/>
    <property type="match status" value="1"/>
</dbReference>
<keyword evidence="2" id="KW-0560">Oxidoreductase</keyword>
<dbReference type="PROSITE" id="PS00061">
    <property type="entry name" value="ADH_SHORT"/>
    <property type="match status" value="1"/>
</dbReference>
<dbReference type="NCBIfam" id="NF006509">
    <property type="entry name" value="PRK08945.1"/>
    <property type="match status" value="1"/>
</dbReference>
<dbReference type="Gene3D" id="3.40.50.720">
    <property type="entry name" value="NAD(P)-binding Rossmann-like Domain"/>
    <property type="match status" value="1"/>
</dbReference>
<evidence type="ECO:0000313" key="4">
    <source>
        <dbReference type="Proteomes" id="UP000709336"/>
    </source>
</evidence>
<evidence type="ECO:0000256" key="1">
    <source>
        <dbReference type="ARBA" id="ARBA00006484"/>
    </source>
</evidence>
<dbReference type="InterPro" id="IPR020904">
    <property type="entry name" value="Sc_DH/Rdtase_CS"/>
</dbReference>
<dbReference type="PANTHER" id="PTHR42901">
    <property type="entry name" value="ALCOHOL DEHYDROGENASE"/>
    <property type="match status" value="1"/>
</dbReference>
<name>A0ABX1QWC3_9ALTE</name>
<gene>
    <name evidence="3" type="ORF">HCJ96_00515</name>
</gene>
<evidence type="ECO:0000313" key="3">
    <source>
        <dbReference type="EMBL" id="NMH58505.1"/>
    </source>
</evidence>
<dbReference type="SUPFAM" id="SSF51735">
    <property type="entry name" value="NAD(P)-binding Rossmann-fold domains"/>
    <property type="match status" value="1"/>
</dbReference>
<proteinExistence type="inferred from homology"/>
<evidence type="ECO:0000256" key="2">
    <source>
        <dbReference type="ARBA" id="ARBA00023002"/>
    </source>
</evidence>
<dbReference type="Proteomes" id="UP000709336">
    <property type="component" value="Unassembled WGS sequence"/>
</dbReference>
<sequence>MNDYQAPSALLSNKTILITGAGDGIGAVAAKTYAEHGATCILLGRTVSKLEQVYDEIVASGSPESAIIPLDLNGATTSHYEQMAMTIKDQFGRLDGVLLNASLLGHIGPFADIEPDQWQQLMQVNVNSSAFMLKALLPVLRASEHASVIFTTSSVGRVGRSFWNGYAVSKFATEGMMQVLAAEYANRNMRFNCINPGATRTQMRASAFPAEDPNTLKTPQQIMPLYLYLMGDDSLEVNGQSLDCQPKK</sequence>
<reference evidence="3 4" key="1">
    <citation type="submission" date="2020-03" db="EMBL/GenBank/DDBJ databases">
        <title>Alteromonas ponticola sp. nov., isolated from seawater.</title>
        <authorList>
            <person name="Yoon J.-H."/>
            <person name="Kim Y.-O."/>
        </authorList>
    </citation>
    <scope>NUCLEOTIDE SEQUENCE [LARGE SCALE GENOMIC DNA]</scope>
    <source>
        <strain evidence="3 4">MYP5</strain>
    </source>
</reference>
<protein>
    <submittedName>
        <fullName evidence="3">YciK family oxidoreductase</fullName>
    </submittedName>
</protein>
<dbReference type="RefSeq" id="WP_169209075.1">
    <property type="nucleotide sequence ID" value="NZ_JAATNW010000001.1"/>
</dbReference>
<organism evidence="3 4">
    <name type="scientific">Alteromonas ponticola</name>
    <dbReference type="NCBI Taxonomy" id="2720613"/>
    <lineage>
        <taxon>Bacteria</taxon>
        <taxon>Pseudomonadati</taxon>
        <taxon>Pseudomonadota</taxon>
        <taxon>Gammaproteobacteria</taxon>
        <taxon>Alteromonadales</taxon>
        <taxon>Alteromonadaceae</taxon>
        <taxon>Alteromonas/Salinimonas group</taxon>
        <taxon>Alteromonas</taxon>
    </lineage>
</organism>
<dbReference type="InterPro" id="IPR002347">
    <property type="entry name" value="SDR_fam"/>
</dbReference>